<accession>A0A271IXZ7</accession>
<dbReference type="PANTHER" id="PTHR36842">
    <property type="entry name" value="PROTEIN TOLB HOMOLOG"/>
    <property type="match status" value="1"/>
</dbReference>
<organism evidence="2 3">
    <name type="scientific">Rubrivirga marina</name>
    <dbReference type="NCBI Taxonomy" id="1196024"/>
    <lineage>
        <taxon>Bacteria</taxon>
        <taxon>Pseudomonadati</taxon>
        <taxon>Rhodothermota</taxon>
        <taxon>Rhodothermia</taxon>
        <taxon>Rhodothermales</taxon>
        <taxon>Rubricoccaceae</taxon>
        <taxon>Rubrivirga</taxon>
    </lineage>
</organism>
<keyword evidence="3" id="KW-1185">Reference proteome</keyword>
<dbReference type="PANTHER" id="PTHR36842:SF1">
    <property type="entry name" value="PROTEIN TOLB"/>
    <property type="match status" value="1"/>
</dbReference>
<evidence type="ECO:0008006" key="4">
    <source>
        <dbReference type="Google" id="ProtNLM"/>
    </source>
</evidence>
<dbReference type="InterPro" id="IPR011042">
    <property type="entry name" value="6-blade_b-propeller_TolB-like"/>
</dbReference>
<sequence>MGIPPPPGPFALVVLLALAACSLEPTSRPLSDAEVAGLPGELLFTSERDGPRGAYRLAFGAAPERISDDHDEVALAVSPDGRAVVVGRTVETPAGLREQLAIREAGELRLLTPPRGRARNPSWSPDGRWLAFESDLDGFSDVYRAARDGGDLVRLTADPAGNFEPAVSPSGAEIVFASSRDHQAEVYRMAADGADPVRVPASPRDEWRPRWAPDGSAVAVLSNERGRDELVVMRPDGSARQRLNASRADGGALEALEGEPAWAPDASALAYTTRTRDGGTRIWTVDLATGTHRALTAPDALSHGPVWSPDGRWIAFVSERHGDPELYVMRADGSRQTRLTRAPGPDSGLLWAP</sequence>
<dbReference type="InterPro" id="IPR011659">
    <property type="entry name" value="WD40"/>
</dbReference>
<evidence type="ECO:0000256" key="1">
    <source>
        <dbReference type="ARBA" id="ARBA00009820"/>
    </source>
</evidence>
<dbReference type="Gene3D" id="2.120.10.30">
    <property type="entry name" value="TolB, C-terminal domain"/>
    <property type="match status" value="2"/>
</dbReference>
<dbReference type="Proteomes" id="UP000216339">
    <property type="component" value="Unassembled WGS sequence"/>
</dbReference>
<dbReference type="Pfam" id="PF07676">
    <property type="entry name" value="PD40"/>
    <property type="match status" value="5"/>
</dbReference>
<protein>
    <recommendedName>
        <fullName evidence="4">TolB protein protein</fullName>
    </recommendedName>
</protein>
<dbReference type="OrthoDB" id="9815657at2"/>
<name>A0A271IXZ7_9BACT</name>
<comment type="caution">
    <text evidence="2">The sequence shown here is derived from an EMBL/GenBank/DDBJ whole genome shotgun (WGS) entry which is preliminary data.</text>
</comment>
<dbReference type="RefSeq" id="WP_095509770.1">
    <property type="nucleotide sequence ID" value="NZ_MQWD01000001.1"/>
</dbReference>
<dbReference type="AlphaFoldDB" id="A0A271IXZ7"/>
<comment type="similarity">
    <text evidence="1">Belongs to the TolB family.</text>
</comment>
<evidence type="ECO:0000313" key="3">
    <source>
        <dbReference type="Proteomes" id="UP000216339"/>
    </source>
</evidence>
<dbReference type="EMBL" id="MQWD01000001">
    <property type="protein sequence ID" value="PAP76131.1"/>
    <property type="molecule type" value="Genomic_DNA"/>
</dbReference>
<evidence type="ECO:0000313" key="2">
    <source>
        <dbReference type="EMBL" id="PAP76131.1"/>
    </source>
</evidence>
<reference evidence="2 3" key="1">
    <citation type="submission" date="2016-11" db="EMBL/GenBank/DDBJ databases">
        <title>Study of marine rhodopsin-containing bacteria.</title>
        <authorList>
            <person name="Yoshizawa S."/>
            <person name="Kumagai Y."/>
            <person name="Kogure K."/>
        </authorList>
    </citation>
    <scope>NUCLEOTIDE SEQUENCE [LARGE SCALE GENOMIC DNA]</scope>
    <source>
        <strain evidence="2 3">SAORIC-28</strain>
    </source>
</reference>
<gene>
    <name evidence="2" type="ORF">BSZ37_06555</name>
</gene>
<proteinExistence type="inferred from homology"/>
<dbReference type="SUPFAM" id="SSF82171">
    <property type="entry name" value="DPP6 N-terminal domain-like"/>
    <property type="match status" value="1"/>
</dbReference>